<comment type="pathway">
    <text evidence="1">Lipid metabolism.</text>
</comment>
<dbReference type="PANTHER" id="PTHR37323">
    <property type="entry name" value="GCN5-RELATED N-ACETYLTRANSFERASE"/>
    <property type="match status" value="1"/>
</dbReference>
<keyword evidence="2" id="KW-0444">Lipid biosynthesis</keyword>
<evidence type="ECO:0000256" key="6">
    <source>
        <dbReference type="ARBA" id="ARBA00038095"/>
    </source>
</evidence>
<dbReference type="SUPFAM" id="SSF55729">
    <property type="entry name" value="Acyl-CoA N-acyltransferases (Nat)"/>
    <property type="match status" value="1"/>
</dbReference>
<comment type="caution">
    <text evidence="11">The sequence shown here is derived from an EMBL/GenBank/DDBJ whole genome shotgun (WGS) entry which is preliminary data.</text>
</comment>
<evidence type="ECO:0000256" key="10">
    <source>
        <dbReference type="ARBA" id="ARBA00047785"/>
    </source>
</evidence>
<dbReference type="InterPro" id="IPR016181">
    <property type="entry name" value="Acyl_CoA_acyltransferase"/>
</dbReference>
<name>A0A071MIX4_9BURK</name>
<dbReference type="EC" id="2.3.2.30" evidence="7"/>
<comment type="similarity">
    <text evidence="6">Belongs to the acetyltransferase family. OlsB subfamily.</text>
</comment>
<dbReference type="EMBL" id="JJOA01000005">
    <property type="protein sequence ID" value="KEA60628.1"/>
    <property type="molecule type" value="Genomic_DNA"/>
</dbReference>
<evidence type="ECO:0000256" key="3">
    <source>
        <dbReference type="ARBA" id="ARBA00022679"/>
    </source>
</evidence>
<evidence type="ECO:0000313" key="11">
    <source>
        <dbReference type="EMBL" id="KEA60628.1"/>
    </source>
</evidence>
<reference evidence="11" key="1">
    <citation type="submission" date="2014-04" db="EMBL/GenBank/DDBJ databases">
        <title>In planta biocontrol of soil-borne Fusarium wilt of banana through a plant endophytic bacterium, Burkholderia cenocepacia 869T2.</title>
        <authorList>
            <person name="Ho Y.-N."/>
            <person name="Chiang H.-M."/>
            <person name="Chao C.-P."/>
            <person name="Su C.-C."/>
            <person name="Hsu H.-F."/>
            <person name="Guo C.-T."/>
            <person name="Hsieh J.-L."/>
            <person name="Huang C.-C."/>
        </authorList>
    </citation>
    <scope>NUCLEOTIDE SEQUENCE [LARGE SCALE GENOMIC DNA]</scope>
    <source>
        <strain evidence="11">869T2</strain>
    </source>
</reference>
<evidence type="ECO:0000256" key="7">
    <source>
        <dbReference type="ARBA" id="ARBA00039058"/>
    </source>
</evidence>
<evidence type="ECO:0000256" key="8">
    <source>
        <dbReference type="ARBA" id="ARBA00039866"/>
    </source>
</evidence>
<sequence>MRELPTPTLPFASLPLDTSRRHLPRASETVTSEYRLRAAWARTEDELREAQRLRYSVFAEEMGAQVSGPSGLDVDPFDAYCDHLLVRDLDTLKVVGTYRVLPPHQAARVGRLYAEGEFDLSRLTHLRGKMVEVGRSCVHSDYRSGAVIMALWGGLGAYMMQNGYETMLGCASVSMADGGHYAANLYQSLSAGSLTAPEYRAFPHTALPVDELQTGTVVAPPPLIKGYLRLGAKICGAPAWDPDFNCADFLTLFRLSDINSRYARHFLG</sequence>
<protein>
    <recommendedName>
        <fullName evidence="8">L-ornithine N(alpha)-acyltransferase</fullName>
        <ecNumber evidence="7">2.3.2.30</ecNumber>
    </recommendedName>
</protein>
<dbReference type="PANTHER" id="PTHR37323:SF1">
    <property type="entry name" value="L-ORNITHINE N(ALPHA)-ACYLTRANSFERASE"/>
    <property type="match status" value="1"/>
</dbReference>
<proteinExistence type="inferred from homology"/>
<dbReference type="AlphaFoldDB" id="A0A071MIX4"/>
<dbReference type="Pfam" id="PF13444">
    <property type="entry name" value="Acetyltransf_5"/>
    <property type="match status" value="1"/>
</dbReference>
<evidence type="ECO:0000256" key="9">
    <source>
        <dbReference type="ARBA" id="ARBA00045724"/>
    </source>
</evidence>
<dbReference type="OrthoDB" id="9787072at2"/>
<comment type="function">
    <text evidence="9">Catalyzes the first step in the biosynthesis of ornithine lipids, which are phosphorus-free membrane lipids. Catalyzes the 3-hydroxyacyl-acyl carrier protein-dependent acylation of ornithine to form lyso-ornithine lipid (LOL).</text>
</comment>
<dbReference type="InterPro" id="IPR052351">
    <property type="entry name" value="Ornithine_N-alpha-AT"/>
</dbReference>
<evidence type="ECO:0000256" key="1">
    <source>
        <dbReference type="ARBA" id="ARBA00005189"/>
    </source>
</evidence>
<dbReference type="GO" id="GO:0043810">
    <property type="term" value="F:ornithine-acyl [acyl carrier protein] N-acyltransferase activity"/>
    <property type="evidence" value="ECO:0007669"/>
    <property type="project" value="UniProtKB-EC"/>
</dbReference>
<gene>
    <name evidence="11" type="ORF">DT99_06185</name>
</gene>
<organism evidence="11">
    <name type="scientific">Burkholderia cenocepacia</name>
    <dbReference type="NCBI Taxonomy" id="95486"/>
    <lineage>
        <taxon>Bacteria</taxon>
        <taxon>Pseudomonadati</taxon>
        <taxon>Pseudomonadota</taxon>
        <taxon>Betaproteobacteria</taxon>
        <taxon>Burkholderiales</taxon>
        <taxon>Burkholderiaceae</taxon>
        <taxon>Burkholderia</taxon>
        <taxon>Burkholderia cepacia complex</taxon>
    </lineage>
</organism>
<comment type="catalytic activity">
    <reaction evidence="10">
        <text>a (3R)-hydroxyacyl-[ACP] + L-ornithine = a lyso-ornithine lipid + holo-[ACP] + H(+)</text>
        <dbReference type="Rhea" id="RHEA:20633"/>
        <dbReference type="Rhea" id="RHEA-COMP:9685"/>
        <dbReference type="Rhea" id="RHEA-COMP:9945"/>
        <dbReference type="ChEBI" id="CHEBI:15378"/>
        <dbReference type="ChEBI" id="CHEBI:46911"/>
        <dbReference type="ChEBI" id="CHEBI:64479"/>
        <dbReference type="ChEBI" id="CHEBI:78827"/>
        <dbReference type="ChEBI" id="CHEBI:138482"/>
        <dbReference type="EC" id="2.3.2.30"/>
    </reaction>
    <physiologicalReaction direction="left-to-right" evidence="10">
        <dbReference type="Rhea" id="RHEA:20634"/>
    </physiologicalReaction>
</comment>
<keyword evidence="5" id="KW-0012">Acyltransferase</keyword>
<keyword evidence="3" id="KW-0808">Transferase</keyword>
<dbReference type="Gene3D" id="3.40.630.30">
    <property type="match status" value="1"/>
</dbReference>
<evidence type="ECO:0000256" key="4">
    <source>
        <dbReference type="ARBA" id="ARBA00023098"/>
    </source>
</evidence>
<keyword evidence="4" id="KW-0443">Lipid metabolism</keyword>
<evidence type="ECO:0000256" key="5">
    <source>
        <dbReference type="ARBA" id="ARBA00023315"/>
    </source>
</evidence>
<accession>A0A071MIX4</accession>
<evidence type="ECO:0000256" key="2">
    <source>
        <dbReference type="ARBA" id="ARBA00022516"/>
    </source>
</evidence>
<dbReference type="GO" id="GO:0006629">
    <property type="term" value="P:lipid metabolic process"/>
    <property type="evidence" value="ECO:0007669"/>
    <property type="project" value="UniProtKB-KW"/>
</dbReference>